<keyword evidence="3 5" id="KW-1133">Transmembrane helix</keyword>
<dbReference type="InterPro" id="IPR053009">
    <property type="entry name" value="Xanthocillin_Biosynth-Assoc"/>
</dbReference>
<feature type="transmembrane region" description="Helical" evidence="5">
    <location>
        <begin position="12"/>
        <end position="34"/>
    </location>
</feature>
<evidence type="ECO:0000259" key="6">
    <source>
        <dbReference type="Pfam" id="PF13664"/>
    </source>
</evidence>
<dbReference type="Proteomes" id="UP001623330">
    <property type="component" value="Unassembled WGS sequence"/>
</dbReference>
<proteinExistence type="predicted"/>
<dbReference type="Pfam" id="PF13664">
    <property type="entry name" value="DUF4149"/>
    <property type="match status" value="1"/>
</dbReference>
<dbReference type="PANTHER" id="PTHR23241">
    <property type="entry name" value="LATE EMBRYOGENESIS ABUNDANT PLANTS LEA-RELATED"/>
    <property type="match status" value="1"/>
</dbReference>
<organism evidence="7 8">
    <name type="scientific">Nakaseomyces bracarensis</name>
    <dbReference type="NCBI Taxonomy" id="273131"/>
    <lineage>
        <taxon>Eukaryota</taxon>
        <taxon>Fungi</taxon>
        <taxon>Dikarya</taxon>
        <taxon>Ascomycota</taxon>
        <taxon>Saccharomycotina</taxon>
        <taxon>Saccharomycetes</taxon>
        <taxon>Saccharomycetales</taxon>
        <taxon>Saccharomycetaceae</taxon>
        <taxon>Nakaseomyces</taxon>
    </lineage>
</organism>
<evidence type="ECO:0000313" key="8">
    <source>
        <dbReference type="Proteomes" id="UP001623330"/>
    </source>
</evidence>
<accession>A0ABR4NRK0</accession>
<dbReference type="PANTHER" id="PTHR23241:SF102">
    <property type="entry name" value="LD23009P"/>
    <property type="match status" value="1"/>
</dbReference>
<keyword evidence="4 5" id="KW-0472">Membrane</keyword>
<feature type="domain" description="TMEM205-like" evidence="6">
    <location>
        <begin position="10"/>
        <end position="103"/>
    </location>
</feature>
<evidence type="ECO:0000313" key="7">
    <source>
        <dbReference type="EMBL" id="KAL3230765.1"/>
    </source>
</evidence>
<comment type="subcellular location">
    <subcellularLocation>
        <location evidence="1">Membrane</location>
    </subcellularLocation>
</comment>
<gene>
    <name evidence="7" type="ORF">RNJ44_01214</name>
</gene>
<evidence type="ECO:0000256" key="5">
    <source>
        <dbReference type="SAM" id="Phobius"/>
    </source>
</evidence>
<feature type="transmembrane region" description="Helical" evidence="5">
    <location>
        <begin position="133"/>
        <end position="152"/>
    </location>
</feature>
<evidence type="ECO:0000256" key="4">
    <source>
        <dbReference type="ARBA" id="ARBA00023136"/>
    </source>
</evidence>
<dbReference type="EMBL" id="JBEVYD010000009">
    <property type="protein sequence ID" value="KAL3230765.1"/>
    <property type="molecule type" value="Genomic_DNA"/>
</dbReference>
<sequence>MTIKTSAHLLLYAFAFGGTSFYSFIASPIAFKVLERDQFSTLQNHVFPLFFKMQSISPVVIGLTSPVGLTTMGITSLAVSSLGGLTNLFWLMPWARKIKEERRVVREQYKNDAEQLEVHDAPLRKEFGKSHGLSLLFNMTHIAGLLAYGVVLSRSLARYIPK</sequence>
<keyword evidence="2 5" id="KW-0812">Transmembrane</keyword>
<feature type="transmembrane region" description="Helical" evidence="5">
    <location>
        <begin position="71"/>
        <end position="92"/>
    </location>
</feature>
<name>A0ABR4NRK0_9SACH</name>
<keyword evidence="8" id="KW-1185">Reference proteome</keyword>
<evidence type="ECO:0000256" key="3">
    <source>
        <dbReference type="ARBA" id="ARBA00022989"/>
    </source>
</evidence>
<evidence type="ECO:0000256" key="1">
    <source>
        <dbReference type="ARBA" id="ARBA00004370"/>
    </source>
</evidence>
<protein>
    <submittedName>
        <fullName evidence="7">Mitochondrial outer membrane protein</fullName>
    </submittedName>
</protein>
<reference evidence="7 8" key="1">
    <citation type="submission" date="2024-05" db="EMBL/GenBank/DDBJ databases">
        <title>Long read based assembly of the Candida bracarensis genome reveals expanded adhesin content.</title>
        <authorList>
            <person name="Marcet-Houben M."/>
            <person name="Ksiezopolska E."/>
            <person name="Gabaldon T."/>
        </authorList>
    </citation>
    <scope>NUCLEOTIDE SEQUENCE [LARGE SCALE GENOMIC DNA]</scope>
    <source>
        <strain evidence="7 8">CBM6</strain>
    </source>
</reference>
<dbReference type="InterPro" id="IPR025423">
    <property type="entry name" value="TMEM205-like"/>
</dbReference>
<comment type="caution">
    <text evidence="7">The sequence shown here is derived from an EMBL/GenBank/DDBJ whole genome shotgun (WGS) entry which is preliminary data.</text>
</comment>
<evidence type="ECO:0000256" key="2">
    <source>
        <dbReference type="ARBA" id="ARBA00022692"/>
    </source>
</evidence>